<dbReference type="NCBIfam" id="NF003359">
    <property type="entry name" value="PRK04424.1"/>
    <property type="match status" value="1"/>
</dbReference>
<proteinExistence type="predicted"/>
<sequence length="196" mass="21691">MRSEGRKKRHKQLVKLIETNPLLTDEEISSALGVSLSTVRLDRGLLAIPELRERTRLMAEHATSRLKSLRAEEVVGELIGLEPNNWALSTLMPTPDMAFRTTELVGDYYIYAQAASLAIATIDAEMVVVEAARLKFCGPSYLGEKIIARSKAGTHKDNRYVVSVHSRIGEREIFVGRFVVAAVDAYGSEKVEDGTC</sequence>
<dbReference type="OrthoDB" id="1706183at2"/>
<dbReference type="AlphaFoldDB" id="A0A073IQK5"/>
<dbReference type="eggNOG" id="COG1349">
    <property type="taxonomic scope" value="Bacteria"/>
</dbReference>
<dbReference type="Gene3D" id="3.10.129.10">
    <property type="entry name" value="Hotdog Thioesterase"/>
    <property type="match status" value="1"/>
</dbReference>
<comment type="caution">
    <text evidence="1">The sequence shown here is derived from an EMBL/GenBank/DDBJ whole genome shotgun (WGS) entry which is preliminary data.</text>
</comment>
<reference evidence="1 2" key="1">
    <citation type="submission" date="2014-04" db="EMBL/GenBank/DDBJ databases">
        <title>Draft Genome Sequence of Synergistes jonesii.</title>
        <authorList>
            <person name="Coil D.A."/>
            <person name="Eisen J.A."/>
            <person name="Holland-Moritz H.E."/>
        </authorList>
    </citation>
    <scope>NUCLEOTIDE SEQUENCE [LARGE SCALE GENOMIC DNA]</scope>
    <source>
        <strain evidence="1 2">78-1</strain>
    </source>
</reference>
<dbReference type="InterPro" id="IPR029069">
    <property type="entry name" value="HotDog_dom_sf"/>
</dbReference>
<dbReference type="GeneID" id="90984048"/>
<name>A0A073IQK5_9BACT</name>
<dbReference type="InterPro" id="IPR036388">
    <property type="entry name" value="WH-like_DNA-bd_sf"/>
</dbReference>
<dbReference type="STRING" id="2754.EH55_07300"/>
<keyword evidence="2" id="KW-1185">Reference proteome</keyword>
<protein>
    <submittedName>
        <fullName evidence="1">Transcription factor</fullName>
    </submittedName>
</protein>
<evidence type="ECO:0000313" key="1">
    <source>
        <dbReference type="EMBL" id="KEJ91771.1"/>
    </source>
</evidence>
<dbReference type="Gene3D" id="1.10.10.10">
    <property type="entry name" value="Winged helix-like DNA-binding domain superfamily/Winged helix DNA-binding domain"/>
    <property type="match status" value="1"/>
</dbReference>
<accession>A0A073IQK5</accession>
<dbReference type="EMBL" id="JMKI01000037">
    <property type="protein sequence ID" value="KEJ91771.1"/>
    <property type="molecule type" value="Genomic_DNA"/>
</dbReference>
<dbReference type="Proteomes" id="UP000027665">
    <property type="component" value="Unassembled WGS sequence"/>
</dbReference>
<organism evidence="1 2">
    <name type="scientific">Synergistes jonesii</name>
    <dbReference type="NCBI Taxonomy" id="2754"/>
    <lineage>
        <taxon>Bacteria</taxon>
        <taxon>Thermotogati</taxon>
        <taxon>Synergistota</taxon>
        <taxon>Synergistia</taxon>
        <taxon>Synergistales</taxon>
        <taxon>Synergistaceae</taxon>
        <taxon>Synergistes</taxon>
    </lineage>
</organism>
<gene>
    <name evidence="1" type="ORF">EH55_07300</name>
</gene>
<dbReference type="SUPFAM" id="SSF54637">
    <property type="entry name" value="Thioesterase/thiol ester dehydrase-isomerase"/>
    <property type="match status" value="1"/>
</dbReference>
<evidence type="ECO:0000313" key="2">
    <source>
        <dbReference type="Proteomes" id="UP000027665"/>
    </source>
</evidence>
<dbReference type="RefSeq" id="WP_037977103.1">
    <property type="nucleotide sequence ID" value="NZ_CAMETI010000037.1"/>
</dbReference>